<gene>
    <name evidence="1" type="ORF">Gohar_013269</name>
</gene>
<proteinExistence type="predicted"/>
<keyword evidence="2" id="KW-1185">Reference proteome</keyword>
<dbReference type="Proteomes" id="UP000593560">
    <property type="component" value="Unassembled WGS sequence"/>
</dbReference>
<organism evidence="1 2">
    <name type="scientific">Gossypium harknessii</name>
    <dbReference type="NCBI Taxonomy" id="34285"/>
    <lineage>
        <taxon>Eukaryota</taxon>
        <taxon>Viridiplantae</taxon>
        <taxon>Streptophyta</taxon>
        <taxon>Embryophyta</taxon>
        <taxon>Tracheophyta</taxon>
        <taxon>Spermatophyta</taxon>
        <taxon>Magnoliopsida</taxon>
        <taxon>eudicotyledons</taxon>
        <taxon>Gunneridae</taxon>
        <taxon>Pentapetalae</taxon>
        <taxon>rosids</taxon>
        <taxon>malvids</taxon>
        <taxon>Malvales</taxon>
        <taxon>Malvaceae</taxon>
        <taxon>Malvoideae</taxon>
        <taxon>Gossypium</taxon>
    </lineage>
</organism>
<sequence>MYPRRILVNPNIWHMKVPSVVYVTVEMHQSNRVLRQFEFWQSIPVAPEGLDDVHTTDLWGWTDENWLIFHVQYINMWDNMYEFLTTREAIIALKLACNPDYMSWFRIRSKPYLYGEEAKSRQMHMKRPRRASIHPRIGGTGPSSALMQETAPIVAPSMVAPPTGQYVPSYSDAYTNPFIFTQAPYIQPHFLTSTSMSSFAFGPPSPMYYTPMPSTFPTMMMPTTSIGRLYIRHQPKVQSLCYRCMGHNIVVLICRLCCKHLRDHCSTKVVHLANHLFLGQRIHNGRGQYPNWRLNQEGISARNRQPPLCGTDFDRHLH</sequence>
<dbReference type="AlphaFoldDB" id="A0A7J9GZH6"/>
<evidence type="ECO:0000313" key="1">
    <source>
        <dbReference type="EMBL" id="MBA0803017.1"/>
    </source>
</evidence>
<dbReference type="OrthoDB" id="1751334at2759"/>
<comment type="caution">
    <text evidence="1">The sequence shown here is derived from an EMBL/GenBank/DDBJ whole genome shotgun (WGS) entry which is preliminary data.</text>
</comment>
<accession>A0A7J9GZH6</accession>
<name>A0A7J9GZH6_9ROSI</name>
<reference evidence="1 2" key="1">
    <citation type="journal article" date="2019" name="Genome Biol. Evol.">
        <title>Insights into the evolution of the New World diploid cottons (Gossypium, subgenus Houzingenia) based on genome sequencing.</title>
        <authorList>
            <person name="Grover C.E."/>
            <person name="Arick M.A. 2nd"/>
            <person name="Thrash A."/>
            <person name="Conover J.L."/>
            <person name="Sanders W.S."/>
            <person name="Peterson D.G."/>
            <person name="Frelichowski J.E."/>
            <person name="Scheffler J.A."/>
            <person name="Scheffler B.E."/>
            <person name="Wendel J.F."/>
        </authorList>
    </citation>
    <scope>NUCLEOTIDE SEQUENCE [LARGE SCALE GENOMIC DNA]</scope>
    <source>
        <strain evidence="1">0</strain>
        <tissue evidence="1">Leaf</tissue>
    </source>
</reference>
<protein>
    <submittedName>
        <fullName evidence="1">Uncharacterized protein</fullName>
    </submittedName>
</protein>
<evidence type="ECO:0000313" key="2">
    <source>
        <dbReference type="Proteomes" id="UP000593560"/>
    </source>
</evidence>
<dbReference type="EMBL" id="JABFAD010000007">
    <property type="protein sequence ID" value="MBA0803017.1"/>
    <property type="molecule type" value="Genomic_DNA"/>
</dbReference>